<dbReference type="InterPro" id="IPR011545">
    <property type="entry name" value="DEAD/DEAH_box_helicase_dom"/>
</dbReference>
<comment type="similarity">
    <text evidence="4">Belongs to the SMC family. SMC6 subfamily.</text>
</comment>
<feature type="domain" description="Helicase C-terminal" evidence="29">
    <location>
        <begin position="1186"/>
        <end position="1346"/>
    </location>
</feature>
<gene>
    <name evidence="31" type="ORF">BP00DRAFT_439905</name>
</gene>
<dbReference type="GO" id="GO:0000724">
    <property type="term" value="P:double-strand break repair via homologous recombination"/>
    <property type="evidence" value="ECO:0007669"/>
    <property type="project" value="TreeGrafter"/>
</dbReference>
<evidence type="ECO:0000256" key="20">
    <source>
        <dbReference type="ARBA" id="ARBA00023242"/>
    </source>
</evidence>
<evidence type="ECO:0000259" key="29">
    <source>
        <dbReference type="PROSITE" id="PS51194"/>
    </source>
</evidence>
<keyword evidence="17 26" id="KW-0175">Coiled coil</keyword>
<evidence type="ECO:0000256" key="11">
    <source>
        <dbReference type="ARBA" id="ARBA00022801"/>
    </source>
</evidence>
<evidence type="ECO:0000259" key="30">
    <source>
        <dbReference type="PROSITE" id="PS51195"/>
    </source>
</evidence>
<keyword evidence="11" id="KW-0378">Hydrolase</keyword>
<keyword evidence="8" id="KW-0507">mRNA processing</keyword>
<keyword evidence="32" id="KW-1185">Reference proteome</keyword>
<keyword evidence="19" id="KW-0234">DNA repair</keyword>
<name>A0A2V5HV26_9EURO</name>
<dbReference type="SUPFAM" id="SSF52540">
    <property type="entry name" value="P-loop containing nucleoside triphosphate hydrolases"/>
    <property type="match status" value="2"/>
</dbReference>
<comment type="subcellular location">
    <subcellularLocation>
        <location evidence="3">Chromosome</location>
    </subcellularLocation>
    <subcellularLocation>
        <location evidence="2">Cytoplasm</location>
        <location evidence="2">P-body</location>
    </subcellularLocation>
    <subcellularLocation>
        <location evidence="1">Nucleus</location>
    </subcellularLocation>
</comment>
<dbReference type="Gene3D" id="1.10.287.1490">
    <property type="match status" value="1"/>
</dbReference>
<feature type="domain" description="Helicase ATP-binding" evidence="28">
    <location>
        <begin position="1006"/>
        <end position="1176"/>
    </location>
</feature>
<evidence type="ECO:0000256" key="4">
    <source>
        <dbReference type="ARBA" id="ARBA00006793"/>
    </source>
</evidence>
<keyword evidence="16" id="KW-0694">RNA-binding</keyword>
<dbReference type="Pfam" id="PF00270">
    <property type="entry name" value="DEAD"/>
    <property type="match status" value="1"/>
</dbReference>
<evidence type="ECO:0000256" key="21">
    <source>
        <dbReference type="ARBA" id="ARBA00038316"/>
    </source>
</evidence>
<sequence>MCHDHFYIELGPLINFVVGKNGSGKSAVLTAITLCLGGKASATNRGQSLKSFIKEGKESATIVVRIKNQGDGAYMPDDYGKSIIIERHFSKIGTSGFKIKSESGRIVSTKKAELDSIIDYFTLQFDNPMNVLSQDMARQFLSSSSPSDKYKFFVKGVQLEQLDQDYRLIEESGDQIEAKLKSRVQDITILKSRQDAAKRKLDLSDQHESLRNRIRNVRNQMAWAQVEEQERIQDSLKTEMTTADEDIAAAEADLGSYEHRIQEAERETELAAEFVQQATSKLETCQLSRDEIKHRMDAQLSERHGLQAQQRQIREYLKAAETRIAETRKKLADEHQRLSDISGGSFIRKQEELEQAKAGAEDARARFKEHEAERNRLYEKIGEAEKEVKSAAAPVSKIKADIEQAQSVLQNLSREGGARNSGFHERMPALIKAIEQEGSFRTRPVGPIGHYVSLLKPKWSSILENSLGTTLSSFVVTSKSDMNILSNIMQRVNCDGHIDTSKHEPDPAYDTALRIDNELVRRQLIINHGIEQMLLIENLEEASSVLFDGQKPRNVKRCYCIDPTNRRRGFHLSYSRAGEPSQAPVPAYNGSPRMKSDLASQISMQKDVLADLRRSLSDQEQFLRSARSSLEGCKQARVRHDRRSGELRIAVQKAEDLIDEITEALDKEAVEDGRIDVLQTTLEEAEEEKRLNEGSLQDGIEAMDAMMRGLKATKQELSAKEAEVTAIDEELRLAQNEAQMSMENRRRSIREKNAAIERINDSKQGRARIQQRLEEIAARILDFGEKASLVSPRVAIAEGETAASLDKKLDRLHTDLRRYNQELGATREELAAQASRAKEAYEQALKQVEPDITKDSMGRGAKTLSGGEKSFSQVCLLLALWEAMGSPIRCLDEFDVYMDHINRKMAIDMLMLAARRSIGRQFILITPGSRAEISLAPDVRVKEDTSSDAKWKEQLNVPAKDARPQTEDVTATKGLEFEDFYIKRELMMGIFEAGFEKPSPIQEETIPVALTGRDILARAKNGTGKTAAFVIPTLERINPKSTKTQALILVPTRELALQTSHVCKTLGKHLGINVMVTTGGTGLMDDIIRLNDAVHILVGTPGRVLDLASKGVADLSECPTFVMDEADKLLSPEFTPVIEQLLSFHPKDRQVMLFSATFPLIVKSFKDKHMRNPYEINLMDELTLRGITQYYAFVEEKQKVHCLNTLFSKLQINQSIIFCNSTNRVELLAKKITELGYSCFYSHARMLQQHRNRVFHDFRNGVCRNLVCSDLLTRGIDIQAVNVVINFDFPKNAETYLHRIGRSGRFGHLGLAINLINWDDRFNLYKIEQELGTEIQPIPQNIDKKLYVYDSPDTIPRPIANPSQPLINTTVTNTPVADRRPTHHANGGHYQFHRGRGSYRGGRGQGQRRSIHNDAKQFSASQGQTGGKTHTTPVS</sequence>
<keyword evidence="9" id="KW-0547">Nucleotide-binding</keyword>
<evidence type="ECO:0000256" key="24">
    <source>
        <dbReference type="ARBA" id="ARBA00047984"/>
    </source>
</evidence>
<reference evidence="31 32" key="1">
    <citation type="submission" date="2018-02" db="EMBL/GenBank/DDBJ databases">
        <title>The genomes of Aspergillus section Nigri reveals drivers in fungal speciation.</title>
        <authorList>
            <consortium name="DOE Joint Genome Institute"/>
            <person name="Vesth T.C."/>
            <person name="Nybo J."/>
            <person name="Theobald S."/>
            <person name="Brandl J."/>
            <person name="Frisvad J.C."/>
            <person name="Nielsen K.F."/>
            <person name="Lyhne E.K."/>
            <person name="Kogle M.E."/>
            <person name="Kuo A."/>
            <person name="Riley R."/>
            <person name="Clum A."/>
            <person name="Nolan M."/>
            <person name="Lipzen A."/>
            <person name="Salamov A."/>
            <person name="Henrissat B."/>
            <person name="Wiebenga A."/>
            <person name="De vries R.P."/>
            <person name="Grigoriev I.V."/>
            <person name="Mortensen U.H."/>
            <person name="Andersen M.R."/>
            <person name="Baker S.E."/>
        </authorList>
    </citation>
    <scope>NUCLEOTIDE SEQUENCE [LARGE SCALE GENOMIC DNA]</scope>
    <source>
        <strain evidence="31 32">CBS 114.80</strain>
    </source>
</reference>
<dbReference type="GO" id="GO:0030915">
    <property type="term" value="C:Smc5-Smc6 complex"/>
    <property type="evidence" value="ECO:0007669"/>
    <property type="project" value="TreeGrafter"/>
</dbReference>
<evidence type="ECO:0000256" key="10">
    <source>
        <dbReference type="ARBA" id="ARBA00022763"/>
    </source>
</evidence>
<dbReference type="InterPro" id="IPR001650">
    <property type="entry name" value="Helicase_C-like"/>
</dbReference>
<dbReference type="FunFam" id="3.40.50.300:FF:000114">
    <property type="entry name" value="ATP-dependent RNA helicase DDX6"/>
    <property type="match status" value="1"/>
</dbReference>
<dbReference type="InterPro" id="IPR000629">
    <property type="entry name" value="RNA-helicase_DEAD-box_CS"/>
</dbReference>
<evidence type="ECO:0000259" key="28">
    <source>
        <dbReference type="PROSITE" id="PS51192"/>
    </source>
</evidence>
<dbReference type="PANTHER" id="PTHR19306:SF6">
    <property type="entry name" value="STRUCTURAL MAINTENANCE OF CHROMOSOMES PROTEIN 6"/>
    <property type="match status" value="1"/>
</dbReference>
<feature type="domain" description="DEAD-box RNA helicase Q" evidence="30">
    <location>
        <begin position="975"/>
        <end position="1003"/>
    </location>
</feature>
<dbReference type="GO" id="GO:0003723">
    <property type="term" value="F:RNA binding"/>
    <property type="evidence" value="ECO:0007669"/>
    <property type="project" value="UniProtKB-KW"/>
</dbReference>
<dbReference type="Pfam" id="PF02463">
    <property type="entry name" value="SMC_N"/>
    <property type="match status" value="2"/>
</dbReference>
<dbReference type="GO" id="GO:0016787">
    <property type="term" value="F:hydrolase activity"/>
    <property type="evidence" value="ECO:0007669"/>
    <property type="project" value="UniProtKB-KW"/>
</dbReference>
<comment type="catalytic activity">
    <reaction evidence="24">
        <text>ATP + H2O = ADP + phosphate + H(+)</text>
        <dbReference type="Rhea" id="RHEA:13065"/>
        <dbReference type="ChEBI" id="CHEBI:15377"/>
        <dbReference type="ChEBI" id="CHEBI:15378"/>
        <dbReference type="ChEBI" id="CHEBI:30616"/>
        <dbReference type="ChEBI" id="CHEBI:43474"/>
        <dbReference type="ChEBI" id="CHEBI:456216"/>
        <dbReference type="EC" id="3.6.4.13"/>
    </reaction>
</comment>
<dbReference type="PROSITE" id="PS00039">
    <property type="entry name" value="DEAD_ATP_HELICASE"/>
    <property type="match status" value="1"/>
</dbReference>
<comment type="similarity">
    <text evidence="21">Belongs to the DEAD box helicase family. DDX6/DHH1 subfamily.</text>
</comment>
<dbReference type="GO" id="GO:0003697">
    <property type="term" value="F:single-stranded DNA binding"/>
    <property type="evidence" value="ECO:0007669"/>
    <property type="project" value="TreeGrafter"/>
</dbReference>
<evidence type="ECO:0000313" key="32">
    <source>
        <dbReference type="Proteomes" id="UP000248817"/>
    </source>
</evidence>
<dbReference type="EC" id="3.6.4.13" evidence="5"/>
<feature type="coiled-coil region" evidence="26">
    <location>
        <begin position="317"/>
        <end position="415"/>
    </location>
</feature>
<dbReference type="Proteomes" id="UP000248817">
    <property type="component" value="Unassembled WGS sequence"/>
</dbReference>
<evidence type="ECO:0000256" key="3">
    <source>
        <dbReference type="ARBA" id="ARBA00004286"/>
    </source>
</evidence>
<protein>
    <recommendedName>
        <fullName evidence="22">ATP-dependent RNA helicase DHH1</fullName>
        <ecNumber evidence="5">3.6.4.13</ecNumber>
    </recommendedName>
    <alternativeName>
        <fullName evidence="23">ATP-dependent RNA helicase dhh1</fullName>
    </alternativeName>
</protein>
<evidence type="ECO:0000256" key="5">
    <source>
        <dbReference type="ARBA" id="ARBA00012552"/>
    </source>
</evidence>
<organism evidence="31 32">
    <name type="scientific">Aspergillus indologenus CBS 114.80</name>
    <dbReference type="NCBI Taxonomy" id="1450541"/>
    <lineage>
        <taxon>Eukaryota</taxon>
        <taxon>Fungi</taxon>
        <taxon>Dikarya</taxon>
        <taxon>Ascomycota</taxon>
        <taxon>Pezizomycotina</taxon>
        <taxon>Eurotiomycetes</taxon>
        <taxon>Eurotiomycetidae</taxon>
        <taxon>Eurotiales</taxon>
        <taxon>Aspergillaceae</taxon>
        <taxon>Aspergillus</taxon>
        <taxon>Aspergillus subgen. Circumdati</taxon>
    </lineage>
</organism>
<dbReference type="Gene3D" id="3.40.50.300">
    <property type="entry name" value="P-loop containing nucleotide triphosphate hydrolases"/>
    <property type="match status" value="4"/>
</dbReference>
<dbReference type="GO" id="GO:0003684">
    <property type="term" value="F:damaged DNA binding"/>
    <property type="evidence" value="ECO:0007669"/>
    <property type="project" value="TreeGrafter"/>
</dbReference>
<dbReference type="InterPro" id="IPR014014">
    <property type="entry name" value="RNA_helicase_DEAD_Q_motif"/>
</dbReference>
<dbReference type="GO" id="GO:0003724">
    <property type="term" value="F:RNA helicase activity"/>
    <property type="evidence" value="ECO:0007669"/>
    <property type="project" value="UniProtKB-EC"/>
</dbReference>
<dbReference type="PROSITE" id="PS51192">
    <property type="entry name" value="HELICASE_ATP_BIND_1"/>
    <property type="match status" value="1"/>
</dbReference>
<dbReference type="GO" id="GO:0005634">
    <property type="term" value="C:nucleus"/>
    <property type="evidence" value="ECO:0007669"/>
    <property type="project" value="UniProtKB-SubCell"/>
</dbReference>
<keyword evidence="15" id="KW-0810">Translation regulation</keyword>
<dbReference type="GO" id="GO:0006397">
    <property type="term" value="P:mRNA processing"/>
    <property type="evidence" value="ECO:0007669"/>
    <property type="project" value="UniProtKB-KW"/>
</dbReference>
<feature type="region of interest" description="Disordered" evidence="27">
    <location>
        <begin position="1374"/>
        <end position="1411"/>
    </location>
</feature>
<dbReference type="CDD" id="cd17940">
    <property type="entry name" value="DEADc_DDX6"/>
    <property type="match status" value="1"/>
</dbReference>
<evidence type="ECO:0000256" key="2">
    <source>
        <dbReference type="ARBA" id="ARBA00004201"/>
    </source>
</evidence>
<keyword evidence="7" id="KW-0963">Cytoplasm</keyword>
<dbReference type="GO" id="GO:0000932">
    <property type="term" value="C:P-body"/>
    <property type="evidence" value="ECO:0007669"/>
    <property type="project" value="UniProtKB-SubCell"/>
</dbReference>
<dbReference type="GO" id="GO:0006417">
    <property type="term" value="P:regulation of translation"/>
    <property type="evidence" value="ECO:0007669"/>
    <property type="project" value="UniProtKB-KW"/>
</dbReference>
<dbReference type="GO" id="GO:0051028">
    <property type="term" value="P:mRNA transport"/>
    <property type="evidence" value="ECO:0007669"/>
    <property type="project" value="UniProtKB-KW"/>
</dbReference>
<dbReference type="PANTHER" id="PTHR19306">
    <property type="entry name" value="STRUCTURAL MAINTENANCE OF CHROMOSOMES 5,6 SMC5, SMC6"/>
    <property type="match status" value="1"/>
</dbReference>
<evidence type="ECO:0000256" key="27">
    <source>
        <dbReference type="SAM" id="MobiDB-lite"/>
    </source>
</evidence>
<evidence type="ECO:0000256" key="17">
    <source>
        <dbReference type="ARBA" id="ARBA00023054"/>
    </source>
</evidence>
<evidence type="ECO:0000256" key="8">
    <source>
        <dbReference type="ARBA" id="ARBA00022664"/>
    </source>
</evidence>
<evidence type="ECO:0000313" key="31">
    <source>
        <dbReference type="EMBL" id="PYI26552.1"/>
    </source>
</evidence>
<dbReference type="PROSITE" id="PS51194">
    <property type="entry name" value="HELICASE_CTER"/>
    <property type="match status" value="1"/>
</dbReference>
<proteinExistence type="inferred from homology"/>
<keyword evidence="20" id="KW-0539">Nucleus</keyword>
<keyword evidence="14" id="KW-0067">ATP-binding</keyword>
<dbReference type="InterPro" id="IPR027417">
    <property type="entry name" value="P-loop_NTPase"/>
</dbReference>
<evidence type="ECO:0000256" key="6">
    <source>
        <dbReference type="ARBA" id="ARBA00022454"/>
    </source>
</evidence>
<dbReference type="GO" id="GO:0005524">
    <property type="term" value="F:ATP binding"/>
    <property type="evidence" value="ECO:0007669"/>
    <property type="project" value="UniProtKB-KW"/>
</dbReference>
<keyword evidence="18" id="KW-0233">DNA recombination</keyword>
<dbReference type="InterPro" id="IPR014001">
    <property type="entry name" value="Helicase_ATP-bd"/>
</dbReference>
<evidence type="ECO:0000256" key="19">
    <source>
        <dbReference type="ARBA" id="ARBA00023204"/>
    </source>
</evidence>
<evidence type="ECO:0000256" key="12">
    <source>
        <dbReference type="ARBA" id="ARBA00022806"/>
    </source>
</evidence>
<evidence type="ECO:0000256" key="26">
    <source>
        <dbReference type="SAM" id="Coils"/>
    </source>
</evidence>
<evidence type="ECO:0000256" key="15">
    <source>
        <dbReference type="ARBA" id="ARBA00022845"/>
    </source>
</evidence>
<dbReference type="EMBL" id="KZ825593">
    <property type="protein sequence ID" value="PYI26552.1"/>
    <property type="molecule type" value="Genomic_DNA"/>
</dbReference>
<dbReference type="GO" id="GO:0035861">
    <property type="term" value="C:site of double-strand break"/>
    <property type="evidence" value="ECO:0007669"/>
    <property type="project" value="TreeGrafter"/>
</dbReference>
<evidence type="ECO:0000256" key="16">
    <source>
        <dbReference type="ARBA" id="ARBA00022884"/>
    </source>
</evidence>
<evidence type="ECO:0000256" key="23">
    <source>
        <dbReference type="ARBA" id="ARBA00040448"/>
    </source>
</evidence>
<feature type="coiled-coil region" evidence="26">
    <location>
        <begin position="647"/>
        <end position="737"/>
    </location>
</feature>
<feature type="short sequence motif" description="Q motif" evidence="25">
    <location>
        <begin position="975"/>
        <end position="1003"/>
    </location>
</feature>
<keyword evidence="12" id="KW-0347">Helicase</keyword>
<evidence type="ECO:0000256" key="9">
    <source>
        <dbReference type="ARBA" id="ARBA00022741"/>
    </source>
</evidence>
<keyword evidence="13" id="KW-0509">mRNA transport</keyword>
<accession>A0A2V5HV26</accession>
<feature type="coiled-coil region" evidence="26">
    <location>
        <begin position="802"/>
        <end position="847"/>
    </location>
</feature>
<evidence type="ECO:0000256" key="7">
    <source>
        <dbReference type="ARBA" id="ARBA00022490"/>
    </source>
</evidence>
<keyword evidence="10" id="KW-0227">DNA damage</keyword>
<evidence type="ECO:0000256" key="13">
    <source>
        <dbReference type="ARBA" id="ARBA00022816"/>
    </source>
</evidence>
<dbReference type="CDD" id="cd18787">
    <property type="entry name" value="SF2_C_DEAD"/>
    <property type="match status" value="1"/>
</dbReference>
<evidence type="ECO:0000256" key="22">
    <source>
        <dbReference type="ARBA" id="ARBA00040210"/>
    </source>
</evidence>
<evidence type="ECO:0000256" key="18">
    <source>
        <dbReference type="ARBA" id="ARBA00023172"/>
    </source>
</evidence>
<dbReference type="InterPro" id="IPR003395">
    <property type="entry name" value="RecF/RecN/SMC_N"/>
</dbReference>
<evidence type="ECO:0000256" key="1">
    <source>
        <dbReference type="ARBA" id="ARBA00004123"/>
    </source>
</evidence>
<evidence type="ECO:0000256" key="14">
    <source>
        <dbReference type="ARBA" id="ARBA00022840"/>
    </source>
</evidence>
<dbReference type="SMART" id="SM00487">
    <property type="entry name" value="DEXDc"/>
    <property type="match status" value="1"/>
</dbReference>
<evidence type="ECO:0000256" key="25">
    <source>
        <dbReference type="PROSITE-ProRule" id="PRU00552"/>
    </source>
</evidence>
<dbReference type="SMART" id="SM00490">
    <property type="entry name" value="HELICc"/>
    <property type="match status" value="1"/>
</dbReference>
<feature type="coiled-coil region" evidence="26">
    <location>
        <begin position="159"/>
        <end position="267"/>
    </location>
</feature>
<dbReference type="PROSITE" id="PS51195">
    <property type="entry name" value="Q_MOTIF"/>
    <property type="match status" value="1"/>
</dbReference>
<dbReference type="Pfam" id="PF00271">
    <property type="entry name" value="Helicase_C"/>
    <property type="match status" value="1"/>
</dbReference>
<keyword evidence="6" id="KW-0158">Chromosome</keyword>
<keyword evidence="13" id="KW-0813">Transport</keyword>